<dbReference type="RefSeq" id="XP_026762768.2">
    <property type="nucleotide sequence ID" value="XM_026906967.2"/>
</dbReference>
<name>A0A6J1X7K0_GALME</name>
<keyword evidence="1" id="KW-1185">Reference proteome</keyword>
<evidence type="ECO:0000313" key="1">
    <source>
        <dbReference type="Proteomes" id="UP001652740"/>
    </source>
</evidence>
<dbReference type="GeneID" id="113521438"/>
<evidence type="ECO:0000313" key="3">
    <source>
        <dbReference type="RefSeq" id="XP_031768550.1"/>
    </source>
</evidence>
<reference evidence="2 3" key="1">
    <citation type="submission" date="2025-04" db="UniProtKB">
        <authorList>
            <consortium name="RefSeq"/>
        </authorList>
    </citation>
    <scope>IDENTIFICATION</scope>
    <source>
        <tissue evidence="2 3">Whole adult</tissue>
    </source>
</reference>
<gene>
    <name evidence="2 3" type="primary">LOC113521438</name>
</gene>
<dbReference type="RefSeq" id="XP_031768550.1">
    <property type="nucleotide sequence ID" value="XM_031912690.1"/>
</dbReference>
<organism evidence="1 2">
    <name type="scientific">Galleria mellonella</name>
    <name type="common">Greater wax moth</name>
    <dbReference type="NCBI Taxonomy" id="7137"/>
    <lineage>
        <taxon>Eukaryota</taxon>
        <taxon>Metazoa</taxon>
        <taxon>Ecdysozoa</taxon>
        <taxon>Arthropoda</taxon>
        <taxon>Hexapoda</taxon>
        <taxon>Insecta</taxon>
        <taxon>Pterygota</taxon>
        <taxon>Neoptera</taxon>
        <taxon>Endopterygota</taxon>
        <taxon>Lepidoptera</taxon>
        <taxon>Glossata</taxon>
        <taxon>Ditrysia</taxon>
        <taxon>Pyraloidea</taxon>
        <taxon>Pyralidae</taxon>
        <taxon>Galleriinae</taxon>
        <taxon>Galleria</taxon>
    </lineage>
</organism>
<sequence>MMSDSRVSTQTIEIMVWKNAIVATPDEAAESALTSTLHRIHAVVSCETPAALFPFTGCLLTKYRTVARRRRGAPCAAVRCVRPRPSHAICCISGPLHLRASLLLYSTIDGLLHHCLRLLTCAQTRNNNLTMLSKEMGILASLQCCSDRMQWTDCQIFGSS</sequence>
<dbReference type="Proteomes" id="UP001652740">
    <property type="component" value="Unplaced"/>
</dbReference>
<dbReference type="AlphaFoldDB" id="A0A6J1X7K0"/>
<accession>A0A6J1X7K0</accession>
<dbReference type="KEGG" id="gmw:113521438"/>
<protein>
    <submittedName>
        <fullName evidence="2 3">Uncharacterized protein LOC113521438 isoform X1</fullName>
    </submittedName>
</protein>
<proteinExistence type="predicted"/>
<evidence type="ECO:0000313" key="2">
    <source>
        <dbReference type="RefSeq" id="XP_026762768.2"/>
    </source>
</evidence>